<gene>
    <name evidence="2" type="ORF">N0V83_001742</name>
</gene>
<feature type="compositionally biased region" description="Acidic residues" evidence="1">
    <location>
        <begin position="40"/>
        <end position="50"/>
    </location>
</feature>
<dbReference type="AlphaFoldDB" id="A0A9W8YIY7"/>
<dbReference type="EMBL" id="JAPEUY010000002">
    <property type="protein sequence ID" value="KAJ4376458.1"/>
    <property type="molecule type" value="Genomic_DNA"/>
</dbReference>
<feature type="region of interest" description="Disordered" evidence="1">
    <location>
        <begin position="123"/>
        <end position="253"/>
    </location>
</feature>
<evidence type="ECO:0000313" key="3">
    <source>
        <dbReference type="Proteomes" id="UP001140560"/>
    </source>
</evidence>
<dbReference type="OrthoDB" id="2446291at2759"/>
<feature type="region of interest" description="Disordered" evidence="1">
    <location>
        <begin position="1"/>
        <end position="67"/>
    </location>
</feature>
<feature type="compositionally biased region" description="Low complexity" evidence="1">
    <location>
        <begin position="131"/>
        <end position="143"/>
    </location>
</feature>
<feature type="compositionally biased region" description="Polar residues" evidence="1">
    <location>
        <begin position="191"/>
        <end position="202"/>
    </location>
</feature>
<evidence type="ECO:0000313" key="2">
    <source>
        <dbReference type="EMBL" id="KAJ4376458.1"/>
    </source>
</evidence>
<proteinExistence type="predicted"/>
<comment type="caution">
    <text evidence="2">The sequence shown here is derived from an EMBL/GenBank/DDBJ whole genome shotgun (WGS) entry which is preliminary data.</text>
</comment>
<organism evidence="2 3">
    <name type="scientific">Neocucurbitaria cava</name>
    <dbReference type="NCBI Taxonomy" id="798079"/>
    <lineage>
        <taxon>Eukaryota</taxon>
        <taxon>Fungi</taxon>
        <taxon>Dikarya</taxon>
        <taxon>Ascomycota</taxon>
        <taxon>Pezizomycotina</taxon>
        <taxon>Dothideomycetes</taxon>
        <taxon>Pleosporomycetidae</taxon>
        <taxon>Pleosporales</taxon>
        <taxon>Pleosporineae</taxon>
        <taxon>Cucurbitariaceae</taxon>
        <taxon>Neocucurbitaria</taxon>
    </lineage>
</organism>
<protein>
    <submittedName>
        <fullName evidence="2">Uncharacterized protein</fullName>
    </submittedName>
</protein>
<sequence length="276" mass="29220">MRDLEAMTPAQSDYRGSNSPESLNDGPLTSQSSHFNPLDYDMDMEDEDDLDVRSQPPESPAFSTSTSTLFMRPAMLKPSLFSTSSEAAANTGRIPTPIHPTFKRGGMGMGMGGMHGLGYPTSGSAGGGLNTSTSGAVGGVSSMQGGGPPPPPSARKGGGGQHRPDMENNDPRSRRMPSPISEDEDIPDTPTALTQSQLSRLSFSHPHPPNSSDQMETEVSDSADSAAALALLPPPTPRGRKRSGALTGMGRFSMGYRDDCEKCRLRVPGHYSHFLP</sequence>
<name>A0A9W8YIY7_9PLEO</name>
<feature type="compositionally biased region" description="Polar residues" evidence="1">
    <location>
        <begin position="9"/>
        <end position="35"/>
    </location>
</feature>
<feature type="compositionally biased region" description="Basic and acidic residues" evidence="1">
    <location>
        <begin position="162"/>
        <end position="173"/>
    </location>
</feature>
<dbReference type="Proteomes" id="UP001140560">
    <property type="component" value="Unassembled WGS sequence"/>
</dbReference>
<reference evidence="2" key="1">
    <citation type="submission" date="2022-10" db="EMBL/GenBank/DDBJ databases">
        <title>Tapping the CABI collections for fungal endophytes: first genome assemblies for Collariella, Neodidymelliopsis, Ascochyta clinopodiicola, Didymella pomorum, Didymosphaeria variabile, Neocosmospora piperis and Neocucurbitaria cava.</title>
        <authorList>
            <person name="Hill R."/>
        </authorList>
    </citation>
    <scope>NUCLEOTIDE SEQUENCE</scope>
    <source>
        <strain evidence="2">IMI 356814</strain>
    </source>
</reference>
<evidence type="ECO:0000256" key="1">
    <source>
        <dbReference type="SAM" id="MobiDB-lite"/>
    </source>
</evidence>
<feature type="compositionally biased region" description="Low complexity" evidence="1">
    <location>
        <begin position="222"/>
        <end position="231"/>
    </location>
</feature>
<accession>A0A9W8YIY7</accession>
<keyword evidence="3" id="KW-1185">Reference proteome</keyword>